<dbReference type="EMBL" id="MPUH01000238">
    <property type="protein sequence ID" value="OMJ85394.1"/>
    <property type="molecule type" value="Genomic_DNA"/>
</dbReference>
<accession>A0A1R2C8Q4</accession>
<sequence>MSGEIQNLLFNRETGQGNSFDLYLQNTWSLSVISIQSSPVPVFPIATEIVSVDCKENYVICLTNRGEGYFFNCFLPDEMISLRRNDEHIFKLSFSGNSILIMLSDSLSIDLKFYLMPLPIKNSEERIQILEHLSLNLKDIVEYDIYNQNLLIFKQSICRIITFPSADELFQSSSRYPYYNRNHIIFINTFQNSSLITSTHLQSNQKYNFTIEDTERIMILDHFEENLFFIHNQKVKVYNLAIGQVIEVSEVPEKYFVGKVNSVAQFHDGIRIMVVNTRKIYLKPSLVCADLANVVAVYVENRGVFMLDVSGSIRQVIFPTAKIRALSMNRETGQLVLCTKRSLYFYD</sequence>
<dbReference type="EMBL" id="MPUH01000285">
    <property type="protein sequence ID" value="OMJ83971.1"/>
    <property type="molecule type" value="Genomic_DNA"/>
</dbReference>
<dbReference type="AlphaFoldDB" id="A0A1R2C8Q4"/>
<evidence type="ECO:0000313" key="3">
    <source>
        <dbReference type="Proteomes" id="UP000187209"/>
    </source>
</evidence>
<gene>
    <name evidence="2" type="ORF">SteCoe_13304</name>
    <name evidence="1" type="ORF">SteCoe_15016</name>
</gene>
<evidence type="ECO:0000313" key="1">
    <source>
        <dbReference type="EMBL" id="OMJ83971.1"/>
    </source>
</evidence>
<organism evidence="2 3">
    <name type="scientific">Stentor coeruleus</name>
    <dbReference type="NCBI Taxonomy" id="5963"/>
    <lineage>
        <taxon>Eukaryota</taxon>
        <taxon>Sar</taxon>
        <taxon>Alveolata</taxon>
        <taxon>Ciliophora</taxon>
        <taxon>Postciliodesmatophora</taxon>
        <taxon>Heterotrichea</taxon>
        <taxon>Heterotrichida</taxon>
        <taxon>Stentoridae</taxon>
        <taxon>Stentor</taxon>
    </lineage>
</organism>
<comment type="caution">
    <text evidence="2">The sequence shown here is derived from an EMBL/GenBank/DDBJ whole genome shotgun (WGS) entry which is preliminary data.</text>
</comment>
<dbReference type="Proteomes" id="UP000187209">
    <property type="component" value="Unassembled WGS sequence"/>
</dbReference>
<reference evidence="2 3" key="1">
    <citation type="submission" date="2016-11" db="EMBL/GenBank/DDBJ databases">
        <title>The macronuclear genome of Stentor coeruleus: a giant cell with tiny introns.</title>
        <authorList>
            <person name="Slabodnick M."/>
            <person name="Ruby J.G."/>
            <person name="Reiff S.B."/>
            <person name="Swart E.C."/>
            <person name="Gosai S."/>
            <person name="Prabakaran S."/>
            <person name="Witkowska E."/>
            <person name="Larue G.E."/>
            <person name="Fisher S."/>
            <person name="Freeman R.M."/>
            <person name="Gunawardena J."/>
            <person name="Chu W."/>
            <person name="Stover N.A."/>
            <person name="Gregory B.D."/>
            <person name="Nowacki M."/>
            <person name="Derisi J."/>
            <person name="Roy S.W."/>
            <person name="Marshall W.F."/>
            <person name="Sood P."/>
        </authorList>
    </citation>
    <scope>NUCLEOTIDE SEQUENCE [LARGE SCALE GENOMIC DNA]</scope>
    <source>
        <strain evidence="2">WM001</strain>
    </source>
</reference>
<name>A0A1R2C8Q4_9CILI</name>
<evidence type="ECO:0000313" key="2">
    <source>
        <dbReference type="EMBL" id="OMJ85394.1"/>
    </source>
</evidence>
<evidence type="ECO:0008006" key="4">
    <source>
        <dbReference type="Google" id="ProtNLM"/>
    </source>
</evidence>
<proteinExistence type="predicted"/>
<keyword evidence="3" id="KW-1185">Reference proteome</keyword>
<protein>
    <recommendedName>
        <fullName evidence="4">CNH domain-containing protein</fullName>
    </recommendedName>
</protein>